<gene>
    <name evidence="6" type="ORF">M231_04126</name>
</gene>
<dbReference type="InParanoid" id="A0A4Q1BLQ6"/>
<dbReference type="AlphaFoldDB" id="A0A4Q1BLQ6"/>
<keyword evidence="3" id="KW-1133">Transmembrane helix</keyword>
<dbReference type="PANTHER" id="PTHR11863">
    <property type="entry name" value="STEROL DESATURASE"/>
    <property type="match status" value="1"/>
</dbReference>
<keyword evidence="2" id="KW-0812">Transmembrane</keyword>
<evidence type="ECO:0000256" key="3">
    <source>
        <dbReference type="ARBA" id="ARBA00022989"/>
    </source>
</evidence>
<evidence type="ECO:0000256" key="1">
    <source>
        <dbReference type="ARBA" id="ARBA00004370"/>
    </source>
</evidence>
<proteinExistence type="predicted"/>
<dbReference type="InterPro" id="IPR050307">
    <property type="entry name" value="Sterol_Desaturase_Related"/>
</dbReference>
<evidence type="ECO:0000313" key="7">
    <source>
        <dbReference type="Proteomes" id="UP000289152"/>
    </source>
</evidence>
<evidence type="ECO:0000259" key="5">
    <source>
        <dbReference type="Pfam" id="PF04116"/>
    </source>
</evidence>
<dbReference type="VEuPathDB" id="FungiDB:TREMEDRAFT_39015"/>
<sequence>MSALISHPTSLSSLTQLPTFSFLPSYNTSLLSHITPSALHPPFYHTTRPNLLSSISDRYLSLSLPVLAYWSLSFIFLCVDEARLPYFEKRRIHDSPEMLARNKATVKEVIRAVFVQHVLQTILGLVWLEDEATVLKREFYRDHLGDMAGLAPKVATSVLVLLGKRTGGKILEDHGEALVRWVYWWGIPSAQIFLGFVVIDTYQYFMHRLFHTYHFLYRHIHSVHHRLYCPYAFGALYNHPLEGVLFDTLSAAIAHSLLGLSARQDILLFTFSTLKTVDDHSGYRLWWDPLQMIFANNADYHDIHHQGYGIKSNYSQPFFIHFDVLLGTRMTREDADRKARPKKIE</sequence>
<evidence type="ECO:0000256" key="2">
    <source>
        <dbReference type="ARBA" id="ARBA00022692"/>
    </source>
</evidence>
<keyword evidence="7" id="KW-1185">Reference proteome</keyword>
<name>A0A4Q1BLQ6_TREME</name>
<dbReference type="GO" id="GO:0016020">
    <property type="term" value="C:membrane"/>
    <property type="evidence" value="ECO:0007669"/>
    <property type="project" value="UniProtKB-SubCell"/>
</dbReference>
<dbReference type="InterPro" id="IPR006694">
    <property type="entry name" value="Fatty_acid_hydroxylase"/>
</dbReference>
<keyword evidence="4" id="KW-0472">Membrane</keyword>
<organism evidence="6 7">
    <name type="scientific">Tremella mesenterica</name>
    <name type="common">Jelly fungus</name>
    <dbReference type="NCBI Taxonomy" id="5217"/>
    <lineage>
        <taxon>Eukaryota</taxon>
        <taxon>Fungi</taxon>
        <taxon>Dikarya</taxon>
        <taxon>Basidiomycota</taxon>
        <taxon>Agaricomycotina</taxon>
        <taxon>Tremellomycetes</taxon>
        <taxon>Tremellales</taxon>
        <taxon>Tremellaceae</taxon>
        <taxon>Tremella</taxon>
    </lineage>
</organism>
<comment type="subcellular location">
    <subcellularLocation>
        <location evidence="1">Membrane</location>
    </subcellularLocation>
</comment>
<dbReference type="Proteomes" id="UP000289152">
    <property type="component" value="Unassembled WGS sequence"/>
</dbReference>
<comment type="caution">
    <text evidence="6">The sequence shown here is derived from an EMBL/GenBank/DDBJ whole genome shotgun (WGS) entry which is preliminary data.</text>
</comment>
<protein>
    <submittedName>
        <fullName evidence="6">C4-hydroxylase</fullName>
    </submittedName>
</protein>
<dbReference type="GO" id="GO:0005506">
    <property type="term" value="F:iron ion binding"/>
    <property type="evidence" value="ECO:0007669"/>
    <property type="project" value="InterPro"/>
</dbReference>
<dbReference type="GO" id="GO:0016491">
    <property type="term" value="F:oxidoreductase activity"/>
    <property type="evidence" value="ECO:0007669"/>
    <property type="project" value="InterPro"/>
</dbReference>
<feature type="domain" description="Fatty acid hydroxylase" evidence="5">
    <location>
        <begin position="193"/>
        <end position="328"/>
    </location>
</feature>
<dbReference type="Pfam" id="PF04116">
    <property type="entry name" value="FA_hydroxylase"/>
    <property type="match status" value="1"/>
</dbReference>
<evidence type="ECO:0000313" key="6">
    <source>
        <dbReference type="EMBL" id="RXK38620.1"/>
    </source>
</evidence>
<reference evidence="6 7" key="1">
    <citation type="submission" date="2016-06" db="EMBL/GenBank/DDBJ databases">
        <title>Evolution of pathogenesis and genome organization in the Tremellales.</title>
        <authorList>
            <person name="Cuomo C."/>
            <person name="Litvintseva A."/>
            <person name="Heitman J."/>
            <person name="Chen Y."/>
            <person name="Sun S."/>
            <person name="Springer D."/>
            <person name="Dromer F."/>
            <person name="Young S."/>
            <person name="Zeng Q."/>
            <person name="Chapman S."/>
            <person name="Gujja S."/>
            <person name="Saif S."/>
            <person name="Birren B."/>
        </authorList>
    </citation>
    <scope>NUCLEOTIDE SEQUENCE [LARGE SCALE GENOMIC DNA]</scope>
    <source>
        <strain evidence="6 7">ATCC 28783</strain>
    </source>
</reference>
<dbReference type="OrthoDB" id="408954at2759"/>
<evidence type="ECO:0000256" key="4">
    <source>
        <dbReference type="ARBA" id="ARBA00023136"/>
    </source>
</evidence>
<accession>A0A4Q1BLQ6</accession>
<dbReference type="EMBL" id="SDIL01000045">
    <property type="protein sequence ID" value="RXK38620.1"/>
    <property type="molecule type" value="Genomic_DNA"/>
</dbReference>
<dbReference type="STRING" id="5217.A0A4Q1BLQ6"/>
<dbReference type="GO" id="GO:0008610">
    <property type="term" value="P:lipid biosynthetic process"/>
    <property type="evidence" value="ECO:0007669"/>
    <property type="project" value="InterPro"/>
</dbReference>
<dbReference type="FunCoup" id="A0A4Q1BLQ6">
    <property type="interactions" value="82"/>
</dbReference>